<sequence length="211" mass="23206">MSPPPVTEAATLTLKPGVNVDGDTEESHAWAGILKTICEQEGFISLTCGAKVEDERSLVLMVDWTSHQSHLDFIARPLYQPFMKRVAPLIDNLTMHHYHPSSPSLLASSPVVEIAILFNTTPTYYSTNLTSFRDALRDSKSEGLTGVEIAEVLEELAKEEGGDKGRTAMLFVGWESVDAHMRFRESETFKNNIATLRDGVGAIEMVGLLAI</sequence>
<evidence type="ECO:0008006" key="3">
    <source>
        <dbReference type="Google" id="ProtNLM"/>
    </source>
</evidence>
<reference evidence="1" key="1">
    <citation type="journal article" date="2021" name="IMA Fungus">
        <title>Genomic characterization of three marine fungi, including Emericellopsis atlantica sp. nov. with signatures of a generalist lifestyle and marine biomass degradation.</title>
        <authorList>
            <person name="Hagestad O.C."/>
            <person name="Hou L."/>
            <person name="Andersen J.H."/>
            <person name="Hansen E.H."/>
            <person name="Altermark B."/>
            <person name="Li C."/>
            <person name="Kuhnert E."/>
            <person name="Cox R.J."/>
            <person name="Crous P.W."/>
            <person name="Spatafora J.W."/>
            <person name="Lail K."/>
            <person name="Amirebrahimi M."/>
            <person name="Lipzen A."/>
            <person name="Pangilinan J."/>
            <person name="Andreopoulos W."/>
            <person name="Hayes R.D."/>
            <person name="Ng V."/>
            <person name="Grigoriev I.V."/>
            <person name="Jackson S.A."/>
            <person name="Sutton T.D.S."/>
            <person name="Dobson A.D.W."/>
            <person name="Rama T."/>
        </authorList>
    </citation>
    <scope>NUCLEOTIDE SEQUENCE</scope>
    <source>
        <strain evidence="1">TRa018bII</strain>
    </source>
</reference>
<evidence type="ECO:0000313" key="1">
    <source>
        <dbReference type="EMBL" id="KAG9238799.1"/>
    </source>
</evidence>
<dbReference type="EMBL" id="MU251365">
    <property type="protein sequence ID" value="KAG9238799.1"/>
    <property type="molecule type" value="Genomic_DNA"/>
</dbReference>
<keyword evidence="2" id="KW-1185">Reference proteome</keyword>
<protein>
    <recommendedName>
        <fullName evidence="3">ABM domain-containing protein</fullName>
    </recommendedName>
</protein>
<organism evidence="1 2">
    <name type="scientific">Amylocarpus encephaloides</name>
    <dbReference type="NCBI Taxonomy" id="45428"/>
    <lineage>
        <taxon>Eukaryota</taxon>
        <taxon>Fungi</taxon>
        <taxon>Dikarya</taxon>
        <taxon>Ascomycota</taxon>
        <taxon>Pezizomycotina</taxon>
        <taxon>Leotiomycetes</taxon>
        <taxon>Helotiales</taxon>
        <taxon>Helotiales incertae sedis</taxon>
        <taxon>Amylocarpus</taxon>
    </lineage>
</organism>
<dbReference type="AlphaFoldDB" id="A0A9P8C9G3"/>
<dbReference type="Proteomes" id="UP000824998">
    <property type="component" value="Unassembled WGS sequence"/>
</dbReference>
<dbReference type="OrthoDB" id="3830579at2759"/>
<dbReference type="Gene3D" id="3.30.70.100">
    <property type="match status" value="2"/>
</dbReference>
<dbReference type="InterPro" id="IPR011008">
    <property type="entry name" value="Dimeric_a/b-barrel"/>
</dbReference>
<name>A0A9P8C9G3_9HELO</name>
<comment type="caution">
    <text evidence="1">The sequence shown here is derived from an EMBL/GenBank/DDBJ whole genome shotgun (WGS) entry which is preliminary data.</text>
</comment>
<dbReference type="SUPFAM" id="SSF54909">
    <property type="entry name" value="Dimeric alpha+beta barrel"/>
    <property type="match status" value="1"/>
</dbReference>
<accession>A0A9P8C9G3</accession>
<proteinExistence type="predicted"/>
<gene>
    <name evidence="1" type="ORF">BJ875DRAFT_449962</name>
</gene>
<evidence type="ECO:0000313" key="2">
    <source>
        <dbReference type="Proteomes" id="UP000824998"/>
    </source>
</evidence>